<sequence length="237" mass="26340">MPAPELSIIEANRALVWRVGRAPDPWAWIDHRYAGHQRWDDIGGVFRTIYVADSLYACFVEVLAYSRPDVQPGGMDLLEGIVEDPEDAAEYPVPRAGTIPREWIHGRMVAEATLAGRYVDVRTATSVATLRPHFVKLALTLGFPDFDAAALKSADPRELTQHIAAHLYALTDADGHAIVDGIRFASRHGDNLSMWAIFERSDDGVVSQHLEQGSARLVDLNHPDLARAMDLHQLTWT</sequence>
<proteinExistence type="predicted"/>
<dbReference type="Pfam" id="PF08808">
    <property type="entry name" value="RES"/>
    <property type="match status" value="1"/>
</dbReference>
<evidence type="ECO:0000313" key="2">
    <source>
        <dbReference type="EMBL" id="TIH30798.1"/>
    </source>
</evidence>
<accession>A0A4T2BNX5</accession>
<dbReference type="RefSeq" id="WP_136643501.1">
    <property type="nucleotide sequence ID" value="NZ_QYRT01000049.1"/>
</dbReference>
<reference evidence="2 3" key="1">
    <citation type="journal article" date="2019" name="Microorganisms">
        <title>Systematic Affiliation and Genome Analysis of Subtercola vilae DB165(T) with Particular Emphasis on Cold Adaptation of an Isolate from a High-Altitude Cold Volcano Lake.</title>
        <authorList>
            <person name="Villalobos A.S."/>
            <person name="Wiese J."/>
            <person name="Imhoff J.F."/>
            <person name="Dorador C."/>
            <person name="Keller A."/>
            <person name="Hentschel U."/>
        </authorList>
    </citation>
    <scope>NUCLEOTIDE SEQUENCE [LARGE SCALE GENOMIC DNA]</scope>
    <source>
        <strain evidence="2 3">DB165</strain>
    </source>
</reference>
<feature type="domain" description="RES" evidence="1">
    <location>
        <begin position="16"/>
        <end position="203"/>
    </location>
</feature>
<gene>
    <name evidence="2" type="ORF">D4765_16990</name>
</gene>
<protein>
    <submittedName>
        <fullName evidence="2">RES domain-containing protein</fullName>
    </submittedName>
</protein>
<name>A0A4T2BNX5_9MICO</name>
<dbReference type="OrthoDB" id="4722229at2"/>
<keyword evidence="3" id="KW-1185">Reference proteome</keyword>
<comment type="caution">
    <text evidence="2">The sequence shown here is derived from an EMBL/GenBank/DDBJ whole genome shotgun (WGS) entry which is preliminary data.</text>
</comment>
<dbReference type="Proteomes" id="UP000306192">
    <property type="component" value="Unassembled WGS sequence"/>
</dbReference>
<organism evidence="2 3">
    <name type="scientific">Subtercola vilae</name>
    <dbReference type="NCBI Taxonomy" id="2056433"/>
    <lineage>
        <taxon>Bacteria</taxon>
        <taxon>Bacillati</taxon>
        <taxon>Actinomycetota</taxon>
        <taxon>Actinomycetes</taxon>
        <taxon>Micrococcales</taxon>
        <taxon>Microbacteriaceae</taxon>
        <taxon>Subtercola</taxon>
    </lineage>
</organism>
<evidence type="ECO:0000313" key="3">
    <source>
        <dbReference type="Proteomes" id="UP000306192"/>
    </source>
</evidence>
<dbReference type="AlphaFoldDB" id="A0A4T2BNX5"/>
<evidence type="ECO:0000259" key="1">
    <source>
        <dbReference type="Pfam" id="PF08808"/>
    </source>
</evidence>
<dbReference type="InterPro" id="IPR014914">
    <property type="entry name" value="RES_dom"/>
</dbReference>
<dbReference type="EMBL" id="QYRT01000049">
    <property type="protein sequence ID" value="TIH30798.1"/>
    <property type="molecule type" value="Genomic_DNA"/>
</dbReference>